<dbReference type="PROSITE" id="PS51257">
    <property type="entry name" value="PROKAR_LIPOPROTEIN"/>
    <property type="match status" value="1"/>
</dbReference>
<dbReference type="Pfam" id="PF01841">
    <property type="entry name" value="Transglut_core"/>
    <property type="match status" value="1"/>
</dbReference>
<keyword evidence="1" id="KW-0732">Signal</keyword>
<comment type="caution">
    <text evidence="3">The sequence shown here is derived from an EMBL/GenBank/DDBJ whole genome shotgun (WGS) entry which is preliminary data.</text>
</comment>
<evidence type="ECO:0000313" key="4">
    <source>
        <dbReference type="Proteomes" id="UP000823886"/>
    </source>
</evidence>
<feature type="signal peptide" evidence="1">
    <location>
        <begin position="1"/>
        <end position="23"/>
    </location>
</feature>
<dbReference type="InterPro" id="IPR038765">
    <property type="entry name" value="Papain-like_cys_pep_sf"/>
</dbReference>
<dbReference type="AlphaFoldDB" id="A0A9D2PLA1"/>
<name>A0A9D2PLA1_9FIRM</name>
<evidence type="ECO:0000313" key="3">
    <source>
        <dbReference type="EMBL" id="HJC62299.1"/>
    </source>
</evidence>
<organism evidence="3 4">
    <name type="scientific">Candidatus Blautia merdavium</name>
    <dbReference type="NCBI Taxonomy" id="2838494"/>
    <lineage>
        <taxon>Bacteria</taxon>
        <taxon>Bacillati</taxon>
        <taxon>Bacillota</taxon>
        <taxon>Clostridia</taxon>
        <taxon>Lachnospirales</taxon>
        <taxon>Lachnospiraceae</taxon>
        <taxon>Blautia</taxon>
    </lineage>
</organism>
<evidence type="ECO:0000256" key="1">
    <source>
        <dbReference type="SAM" id="SignalP"/>
    </source>
</evidence>
<evidence type="ECO:0000259" key="2">
    <source>
        <dbReference type="SMART" id="SM00460"/>
    </source>
</evidence>
<gene>
    <name evidence="3" type="ORF">H9753_01590</name>
</gene>
<dbReference type="EMBL" id="DWVZ01000015">
    <property type="protein sequence ID" value="HJC62299.1"/>
    <property type="molecule type" value="Genomic_DNA"/>
</dbReference>
<dbReference type="SUPFAM" id="SSF54001">
    <property type="entry name" value="Cysteine proteinases"/>
    <property type="match status" value="1"/>
</dbReference>
<reference evidence="3" key="2">
    <citation type="submission" date="2021-04" db="EMBL/GenBank/DDBJ databases">
        <authorList>
            <person name="Gilroy R."/>
        </authorList>
    </citation>
    <scope>NUCLEOTIDE SEQUENCE</scope>
    <source>
        <strain evidence="3">ChiBcec2-3848</strain>
    </source>
</reference>
<accession>A0A9D2PLA1</accession>
<dbReference type="PANTHER" id="PTHR33490">
    <property type="entry name" value="BLR5614 PROTEIN-RELATED"/>
    <property type="match status" value="1"/>
</dbReference>
<sequence length="318" mass="35107">MEKVKKRIFCCVFCLILALVCSAAGCGGSNAQAKPKESSASSSSSGGWDNTPKVLIPQASGTDLLGNERLQIDVSNRTEGYIMARYTGPAQKVKFFVVTPDEVRYTYDLPSSETWFTLPLTGGSGSYTLDVREHVEADLYSNLYSQSLDVEIKDEFSPFLYPNQYTWFTEETKAVAKASELTKKAEDGLGAVKEIYDFVIQHVSYDEEKAETVQSGYLPDVDETLASGKGICFDYAALMTAMLRSQGIPTKLEIGYSGEVYHAWISTWLEETGWVDNIIEFDGKNWTLVDPTLAAGNKASAVKKYIGDGSNYTVKYSR</sequence>
<dbReference type="InterPro" id="IPR002931">
    <property type="entry name" value="Transglutaminase-like"/>
</dbReference>
<dbReference type="Gene3D" id="3.10.620.30">
    <property type="match status" value="1"/>
</dbReference>
<feature type="chain" id="PRO_5038713448" evidence="1">
    <location>
        <begin position="24"/>
        <end position="318"/>
    </location>
</feature>
<dbReference type="Proteomes" id="UP000823886">
    <property type="component" value="Unassembled WGS sequence"/>
</dbReference>
<feature type="domain" description="Transglutaminase-like" evidence="2">
    <location>
        <begin position="224"/>
        <end position="293"/>
    </location>
</feature>
<protein>
    <submittedName>
        <fullName evidence="3">Transglutaminase domain-containing protein</fullName>
    </submittedName>
</protein>
<proteinExistence type="predicted"/>
<reference evidence="3" key="1">
    <citation type="journal article" date="2021" name="PeerJ">
        <title>Extensive microbial diversity within the chicken gut microbiome revealed by metagenomics and culture.</title>
        <authorList>
            <person name="Gilroy R."/>
            <person name="Ravi A."/>
            <person name="Getino M."/>
            <person name="Pursley I."/>
            <person name="Horton D.L."/>
            <person name="Alikhan N.F."/>
            <person name="Baker D."/>
            <person name="Gharbi K."/>
            <person name="Hall N."/>
            <person name="Watson M."/>
            <person name="Adriaenssens E.M."/>
            <person name="Foster-Nyarko E."/>
            <person name="Jarju S."/>
            <person name="Secka A."/>
            <person name="Antonio M."/>
            <person name="Oren A."/>
            <person name="Chaudhuri R.R."/>
            <person name="La Ragione R."/>
            <person name="Hildebrand F."/>
            <person name="Pallen M.J."/>
        </authorList>
    </citation>
    <scope>NUCLEOTIDE SEQUENCE</scope>
    <source>
        <strain evidence="3">ChiBcec2-3848</strain>
    </source>
</reference>
<dbReference type="PANTHER" id="PTHR33490:SF6">
    <property type="entry name" value="SLL1049 PROTEIN"/>
    <property type="match status" value="1"/>
</dbReference>
<dbReference type="SMART" id="SM00460">
    <property type="entry name" value="TGc"/>
    <property type="match status" value="1"/>
</dbReference>